<evidence type="ECO:0000313" key="3">
    <source>
        <dbReference type="Proteomes" id="UP000318380"/>
    </source>
</evidence>
<keyword evidence="3" id="KW-1185">Reference proteome</keyword>
<accession>A0A561C014</accession>
<feature type="domain" description="Methyltransferase" evidence="1">
    <location>
        <begin position="54"/>
        <end position="142"/>
    </location>
</feature>
<dbReference type="AlphaFoldDB" id="A0A561C014"/>
<dbReference type="EMBL" id="VIVK01000001">
    <property type="protein sequence ID" value="TWD84252.1"/>
    <property type="molecule type" value="Genomic_DNA"/>
</dbReference>
<proteinExistence type="predicted"/>
<keyword evidence="2" id="KW-0489">Methyltransferase</keyword>
<dbReference type="CDD" id="cd02440">
    <property type="entry name" value="AdoMet_MTases"/>
    <property type="match status" value="1"/>
</dbReference>
<evidence type="ECO:0000259" key="1">
    <source>
        <dbReference type="Pfam" id="PF13649"/>
    </source>
</evidence>
<dbReference type="Pfam" id="PF13649">
    <property type="entry name" value="Methyltransf_25"/>
    <property type="match status" value="1"/>
</dbReference>
<reference evidence="2 3" key="1">
    <citation type="submission" date="2019-06" db="EMBL/GenBank/DDBJ databases">
        <title>Sequencing the genomes of 1000 actinobacteria strains.</title>
        <authorList>
            <person name="Klenk H.-P."/>
        </authorList>
    </citation>
    <scope>NUCLEOTIDE SEQUENCE [LARGE SCALE GENOMIC DNA]</scope>
    <source>
        <strain evidence="2 3">DSM 24683</strain>
    </source>
</reference>
<dbReference type="OrthoDB" id="9805171at2"/>
<keyword evidence="2" id="KW-0808">Transferase</keyword>
<gene>
    <name evidence="2" type="ORF">FB561_5427</name>
</gene>
<dbReference type="RefSeq" id="WP_145811391.1">
    <property type="nucleotide sequence ID" value="NZ_VIVK01000001.1"/>
</dbReference>
<dbReference type="InterPro" id="IPR041698">
    <property type="entry name" value="Methyltransf_25"/>
</dbReference>
<comment type="caution">
    <text evidence="2">The sequence shown here is derived from an EMBL/GenBank/DDBJ whole genome shotgun (WGS) entry which is preliminary data.</text>
</comment>
<dbReference type="InterPro" id="IPR029063">
    <property type="entry name" value="SAM-dependent_MTases_sf"/>
</dbReference>
<dbReference type="PANTHER" id="PTHR42912">
    <property type="entry name" value="METHYLTRANSFERASE"/>
    <property type="match status" value="1"/>
</dbReference>
<name>A0A561C014_9ACTN</name>
<dbReference type="GO" id="GO:0032259">
    <property type="term" value="P:methylation"/>
    <property type="evidence" value="ECO:0007669"/>
    <property type="project" value="UniProtKB-KW"/>
</dbReference>
<dbReference type="Proteomes" id="UP000318380">
    <property type="component" value="Unassembled WGS sequence"/>
</dbReference>
<organism evidence="2 3">
    <name type="scientific">Kribbella amoyensis</name>
    <dbReference type="NCBI Taxonomy" id="996641"/>
    <lineage>
        <taxon>Bacteria</taxon>
        <taxon>Bacillati</taxon>
        <taxon>Actinomycetota</taxon>
        <taxon>Actinomycetes</taxon>
        <taxon>Propionibacteriales</taxon>
        <taxon>Kribbellaceae</taxon>
        <taxon>Kribbella</taxon>
    </lineage>
</organism>
<sequence length="213" mass="22648">MTSYLDSTRASYDTVAADYYKIVEPLFIADPFQRAMMGLLADLVAEGGGGPVGDLGCGPGHVTTYLAGLGVDAFGVDLSSGMVEVARAAHPELRFEQGSLLDLDLPDNELAGALAWYSLVHTPAEDLPRVFGELFRVVRPGGLLLHGFKIGEGTRHLDQGYGHPLSLDVYRYQPDVIAGLLAGAGFVEVSTTTTAPSSIDQLPQAYLLVRKPA</sequence>
<evidence type="ECO:0000313" key="2">
    <source>
        <dbReference type="EMBL" id="TWD84252.1"/>
    </source>
</evidence>
<dbReference type="InterPro" id="IPR050508">
    <property type="entry name" value="Methyltransf_Superfamily"/>
</dbReference>
<protein>
    <submittedName>
        <fullName evidence="2">Methyltransferase family protein</fullName>
    </submittedName>
</protein>
<dbReference type="GO" id="GO:0008168">
    <property type="term" value="F:methyltransferase activity"/>
    <property type="evidence" value="ECO:0007669"/>
    <property type="project" value="UniProtKB-KW"/>
</dbReference>
<dbReference type="Gene3D" id="3.40.50.150">
    <property type="entry name" value="Vaccinia Virus protein VP39"/>
    <property type="match status" value="1"/>
</dbReference>
<dbReference type="SUPFAM" id="SSF53335">
    <property type="entry name" value="S-adenosyl-L-methionine-dependent methyltransferases"/>
    <property type="match status" value="1"/>
</dbReference>